<accession>A0ABN3QZS9</accession>
<comment type="caution">
    <text evidence="2">The sequence shown here is derived from an EMBL/GenBank/DDBJ whole genome shotgun (WGS) entry which is preliminary data.</text>
</comment>
<gene>
    <name evidence="2" type="ORF">GCM10009863_65120</name>
</gene>
<protein>
    <recommendedName>
        <fullName evidence="1">DUF4232 domain-containing protein</fullName>
    </recommendedName>
</protein>
<reference evidence="2 3" key="1">
    <citation type="journal article" date="2019" name="Int. J. Syst. Evol. Microbiol.">
        <title>The Global Catalogue of Microorganisms (GCM) 10K type strain sequencing project: providing services to taxonomists for standard genome sequencing and annotation.</title>
        <authorList>
            <consortium name="The Broad Institute Genomics Platform"/>
            <consortium name="The Broad Institute Genome Sequencing Center for Infectious Disease"/>
            <person name="Wu L."/>
            <person name="Ma J."/>
        </authorList>
    </citation>
    <scope>NUCLEOTIDE SEQUENCE [LARGE SCALE GENOMIC DNA]</scope>
    <source>
        <strain evidence="2 3">JCM 16373</strain>
    </source>
</reference>
<organism evidence="2 3">
    <name type="scientific">Streptomyces axinellae</name>
    <dbReference type="NCBI Taxonomy" id="552788"/>
    <lineage>
        <taxon>Bacteria</taxon>
        <taxon>Bacillati</taxon>
        <taxon>Actinomycetota</taxon>
        <taxon>Actinomycetes</taxon>
        <taxon>Kitasatosporales</taxon>
        <taxon>Streptomycetaceae</taxon>
        <taxon>Streptomyces</taxon>
    </lineage>
</organism>
<dbReference type="EMBL" id="BAAARJ010000034">
    <property type="protein sequence ID" value="GAA2639140.1"/>
    <property type="molecule type" value="Genomic_DNA"/>
</dbReference>
<feature type="domain" description="DUF4232" evidence="1">
    <location>
        <begin position="5"/>
        <end position="122"/>
    </location>
</feature>
<evidence type="ECO:0000259" key="1">
    <source>
        <dbReference type="Pfam" id="PF14016"/>
    </source>
</evidence>
<name>A0ABN3QZS9_9ACTN</name>
<dbReference type="Pfam" id="PF14016">
    <property type="entry name" value="DUF4232"/>
    <property type="match status" value="1"/>
</dbReference>
<dbReference type="Proteomes" id="UP001501447">
    <property type="component" value="Unassembled WGS sequence"/>
</dbReference>
<dbReference type="InterPro" id="IPR025326">
    <property type="entry name" value="DUF4232"/>
</dbReference>
<keyword evidence="3" id="KW-1185">Reference proteome</keyword>
<evidence type="ECO:0000313" key="3">
    <source>
        <dbReference type="Proteomes" id="UP001501447"/>
    </source>
</evidence>
<proteinExistence type="predicted"/>
<sequence>MHQLEAAAGNRYAALVVTNTSDRPCRTQGWPGLQLTSDSGARIPTETARDREHNAQPFTLKPGDRAWSRLHWTVVPSSGDPADGACPTPGALRVIPPDERHSISAGWSLGTVCGKGRIQATALSTGEGPAS</sequence>
<evidence type="ECO:0000313" key="2">
    <source>
        <dbReference type="EMBL" id="GAA2639140.1"/>
    </source>
</evidence>